<comment type="caution">
    <text evidence="1">The sequence shown here is derived from an EMBL/GenBank/DDBJ whole genome shotgun (WGS) entry which is preliminary data.</text>
</comment>
<proteinExistence type="predicted"/>
<reference evidence="1 2" key="1">
    <citation type="submission" date="2014-12" db="EMBL/GenBank/DDBJ databases">
        <title>Genome sequence of Flavobacterium beibuense RSKm HC5.</title>
        <authorList>
            <person name="Kim J.F."/>
            <person name="Song J.Y."/>
            <person name="Kwak M.-J."/>
            <person name="Lee S.-W."/>
        </authorList>
    </citation>
    <scope>NUCLEOTIDE SEQUENCE [LARGE SCALE GENOMIC DNA]</scope>
    <source>
        <strain evidence="1 2">RSKm HC5</strain>
    </source>
</reference>
<dbReference type="OrthoDB" id="680899at2"/>
<protein>
    <submittedName>
        <fullName evidence="1">Isocitrate dehydrogenase</fullName>
    </submittedName>
</protein>
<dbReference type="RefSeq" id="WP_129751073.1">
    <property type="nucleotide sequence ID" value="NZ_JUIW01000006.1"/>
</dbReference>
<dbReference type="AlphaFoldDB" id="A0A444WAF9"/>
<sequence length="98" mass="11213">MQNEKTPQKFVLIDGTFTPEEAKEVITNLLEFKVQFHNRENFSSEIRQGKGNEKSVQRRDQLLKTKDNFTDFIAGIPSGQPLHIQSVIHIELDVCSAI</sequence>
<keyword evidence="2" id="KW-1185">Reference proteome</keyword>
<organism evidence="1 2">
    <name type="scientific">Flavobacterium beibuense</name>
    <dbReference type="NCBI Taxonomy" id="657326"/>
    <lineage>
        <taxon>Bacteria</taxon>
        <taxon>Pseudomonadati</taxon>
        <taxon>Bacteroidota</taxon>
        <taxon>Flavobacteriia</taxon>
        <taxon>Flavobacteriales</taxon>
        <taxon>Flavobacteriaceae</taxon>
        <taxon>Flavobacterium</taxon>
    </lineage>
</organism>
<evidence type="ECO:0000313" key="2">
    <source>
        <dbReference type="Proteomes" id="UP000289775"/>
    </source>
</evidence>
<dbReference type="Proteomes" id="UP000289775">
    <property type="component" value="Unassembled WGS sequence"/>
</dbReference>
<gene>
    <name evidence="1" type="ORF">NU09_1943</name>
</gene>
<accession>A0A444WAF9</accession>
<evidence type="ECO:0000313" key="1">
    <source>
        <dbReference type="EMBL" id="RYJ42844.1"/>
    </source>
</evidence>
<dbReference type="EMBL" id="JUIW01000006">
    <property type="protein sequence ID" value="RYJ42844.1"/>
    <property type="molecule type" value="Genomic_DNA"/>
</dbReference>
<name>A0A444WAF9_9FLAO</name>